<dbReference type="Gene3D" id="3.40.50.11980">
    <property type="match status" value="1"/>
</dbReference>
<gene>
    <name evidence="2" type="ORF">PCOR1329_LOCUS15431</name>
</gene>
<dbReference type="PANTHER" id="PTHR13547">
    <property type="match status" value="1"/>
</dbReference>
<dbReference type="Proteomes" id="UP001189429">
    <property type="component" value="Unassembled WGS sequence"/>
</dbReference>
<feature type="region of interest" description="Disordered" evidence="1">
    <location>
        <begin position="617"/>
        <end position="637"/>
    </location>
</feature>
<comment type="caution">
    <text evidence="2">The sequence shown here is derived from an EMBL/GenBank/DDBJ whole genome shotgun (WGS) entry which is preliminary data.</text>
</comment>
<accession>A0ABN9R170</accession>
<evidence type="ECO:0000313" key="2">
    <source>
        <dbReference type="EMBL" id="CAK0810473.1"/>
    </source>
</evidence>
<organism evidence="2 3">
    <name type="scientific">Prorocentrum cordatum</name>
    <dbReference type="NCBI Taxonomy" id="2364126"/>
    <lineage>
        <taxon>Eukaryota</taxon>
        <taxon>Sar</taxon>
        <taxon>Alveolata</taxon>
        <taxon>Dinophyceae</taxon>
        <taxon>Prorocentrales</taxon>
        <taxon>Prorocentraceae</taxon>
        <taxon>Prorocentrum</taxon>
    </lineage>
</organism>
<keyword evidence="3" id="KW-1185">Reference proteome</keyword>
<feature type="region of interest" description="Disordered" evidence="1">
    <location>
        <begin position="409"/>
        <end position="435"/>
    </location>
</feature>
<reference evidence="2" key="1">
    <citation type="submission" date="2023-10" db="EMBL/GenBank/DDBJ databases">
        <authorList>
            <person name="Chen Y."/>
            <person name="Shah S."/>
            <person name="Dougan E. K."/>
            <person name="Thang M."/>
            <person name="Chan C."/>
        </authorList>
    </citation>
    <scope>NUCLEOTIDE SEQUENCE [LARGE SCALE GENOMIC DNA]</scope>
</reference>
<sequence length="675" mass="73718">MARAPVASGSAAAGAAAAGIGGARAAAPGAPHAARAAQRGPEDWRASAQQLGEQLDAGTATKKAYMQALKSLAGDLDQQTSAEETAERYRCFRGLRERVVAAFAAERGSPDISLLYLRLAARAGDPDTALELLRDIKRPKLRDFLPILLAYASQGAHEKAEVFYREHLRPLRARESADGMQCLDSNLEHRLGWERVFAARLAAWSGAALRQSAAGASDATGSSSGRIGSLQDILKDVTEVFVWITRGKQRAGDALEAALREACGAAGWRVAEDAPDETGLFSASGTRLRTALAKDELDQVEADIDDLVAADIKALRASGVKPVSKIAVTSEELQELELAWPSFKKQVADLEGDYQAVIDGANVGQQMQNWDGGCFQWRAIDAVLEAHQKAGRRAMVVLRNRWRFAETSQLSRDMPQESASIKRRRAGEAEAPAAATDASNYIPVDQRTEVELAKRWRENGQIMVAPRGINDDNVAMLIAVVMCRRGVPDVQLVTNDFLRDHKRKADQSRPLRLWLDRHVSRYTLKYVSPDGEERYLREEAEADVLNGAEAVPERLLKPGELEGVNLLHKVRLFPPLRYIAPAQGHAAPVAWHFPLGSDWIFPRGQHGAIVEPPTSKMAAAPRTKPKGSAAKRQVSEVGAEEREFTNVDSIAEARARFERIRPTYLVAWAPDGKPV</sequence>
<evidence type="ECO:0000256" key="1">
    <source>
        <dbReference type="SAM" id="MobiDB-lite"/>
    </source>
</evidence>
<proteinExistence type="predicted"/>
<dbReference type="EMBL" id="CAUYUJ010004669">
    <property type="protein sequence ID" value="CAK0810473.1"/>
    <property type="molecule type" value="Genomic_DNA"/>
</dbReference>
<dbReference type="PANTHER" id="PTHR13547:SF1">
    <property type="entry name" value="MITOCHONDRIAL RIBONUCLEASE P CATALYTIC SUBUNIT"/>
    <property type="match status" value="1"/>
</dbReference>
<name>A0ABN9R170_9DINO</name>
<protein>
    <submittedName>
        <fullName evidence="2">Uncharacterized protein</fullName>
    </submittedName>
</protein>
<evidence type="ECO:0000313" key="3">
    <source>
        <dbReference type="Proteomes" id="UP001189429"/>
    </source>
</evidence>